<dbReference type="PROSITE" id="PS51379">
    <property type="entry name" value="4FE4S_FER_2"/>
    <property type="match status" value="2"/>
</dbReference>
<dbReference type="Proteomes" id="UP000824225">
    <property type="component" value="Unassembled WGS sequence"/>
</dbReference>
<feature type="domain" description="4Fe-4S ferredoxin-type" evidence="4">
    <location>
        <begin position="38"/>
        <end position="70"/>
    </location>
</feature>
<evidence type="ECO:0000313" key="5">
    <source>
        <dbReference type="EMBL" id="HJA09446.1"/>
    </source>
</evidence>
<keyword evidence="3" id="KW-0411">Iron-sulfur</keyword>
<dbReference type="PANTHER" id="PTHR43122:SF2">
    <property type="entry name" value="FERREDOXIN SUBUNIT OF PYRUVATE:FLAVODOXIN OXIDOREDUCTASE"/>
    <property type="match status" value="1"/>
</dbReference>
<dbReference type="EMBL" id="DXAN01000032">
    <property type="protein sequence ID" value="HJA09446.1"/>
    <property type="molecule type" value="Genomic_DNA"/>
</dbReference>
<evidence type="ECO:0000256" key="3">
    <source>
        <dbReference type="ARBA" id="ARBA00023014"/>
    </source>
</evidence>
<keyword evidence="2" id="KW-0408">Iron</keyword>
<dbReference type="Gene3D" id="3.30.70.20">
    <property type="match status" value="1"/>
</dbReference>
<evidence type="ECO:0000256" key="1">
    <source>
        <dbReference type="ARBA" id="ARBA00022723"/>
    </source>
</evidence>
<dbReference type="PANTHER" id="PTHR43122">
    <property type="entry name" value="FERREDOXIN SUBUNIT OF PYRUVATE:FLAVODOXIN OXIDOREDUCTASE-RELATED"/>
    <property type="match status" value="1"/>
</dbReference>
<reference evidence="5" key="1">
    <citation type="journal article" date="2021" name="PeerJ">
        <title>Extensive microbial diversity within the chicken gut microbiome revealed by metagenomics and culture.</title>
        <authorList>
            <person name="Gilroy R."/>
            <person name="Ravi A."/>
            <person name="Getino M."/>
            <person name="Pursley I."/>
            <person name="Horton D.L."/>
            <person name="Alikhan N.F."/>
            <person name="Baker D."/>
            <person name="Gharbi K."/>
            <person name="Hall N."/>
            <person name="Watson M."/>
            <person name="Adriaenssens E.M."/>
            <person name="Foster-Nyarko E."/>
            <person name="Jarju S."/>
            <person name="Secka A."/>
            <person name="Antonio M."/>
            <person name="Oren A."/>
            <person name="Chaudhuri R.R."/>
            <person name="La Ragione R."/>
            <person name="Hildebrand F."/>
            <person name="Pallen M.J."/>
        </authorList>
    </citation>
    <scope>NUCLEOTIDE SEQUENCE</scope>
    <source>
        <strain evidence="5">CHK186-16707</strain>
    </source>
</reference>
<dbReference type="PROSITE" id="PS00198">
    <property type="entry name" value="4FE4S_FER_1"/>
    <property type="match status" value="2"/>
</dbReference>
<keyword evidence="1" id="KW-0479">Metal-binding</keyword>
<dbReference type="GO" id="GO:0051536">
    <property type="term" value="F:iron-sulfur cluster binding"/>
    <property type="evidence" value="ECO:0007669"/>
    <property type="project" value="UniProtKB-KW"/>
</dbReference>
<dbReference type="InterPro" id="IPR017896">
    <property type="entry name" value="4Fe4S_Fe-S-bd"/>
</dbReference>
<dbReference type="AlphaFoldDB" id="A0A9D2HFY9"/>
<reference evidence="5" key="2">
    <citation type="submission" date="2021-04" db="EMBL/GenBank/DDBJ databases">
        <authorList>
            <person name="Gilroy R."/>
        </authorList>
    </citation>
    <scope>NUCLEOTIDE SEQUENCE</scope>
    <source>
        <strain evidence="5">CHK186-16707</strain>
    </source>
</reference>
<evidence type="ECO:0000256" key="2">
    <source>
        <dbReference type="ARBA" id="ARBA00023004"/>
    </source>
</evidence>
<name>A0A9D2HFY9_9BACT</name>
<dbReference type="GO" id="GO:0046872">
    <property type="term" value="F:metal ion binding"/>
    <property type="evidence" value="ECO:0007669"/>
    <property type="project" value="UniProtKB-KW"/>
</dbReference>
<proteinExistence type="predicted"/>
<dbReference type="InterPro" id="IPR017900">
    <property type="entry name" value="4Fe4S_Fe_S_CS"/>
</dbReference>
<comment type="caution">
    <text evidence="5">The sequence shown here is derived from an EMBL/GenBank/DDBJ whole genome shotgun (WGS) entry which is preliminary data.</text>
</comment>
<evidence type="ECO:0000259" key="4">
    <source>
        <dbReference type="PROSITE" id="PS51379"/>
    </source>
</evidence>
<accession>A0A9D2HFY9</accession>
<feature type="domain" description="4Fe-4S ferredoxin-type" evidence="4">
    <location>
        <begin position="2"/>
        <end position="31"/>
    </location>
</feature>
<evidence type="ECO:0000313" key="6">
    <source>
        <dbReference type="Proteomes" id="UP000824225"/>
    </source>
</evidence>
<protein>
    <submittedName>
        <fullName evidence="5">4Fe-4S binding protein</fullName>
    </submittedName>
</protein>
<gene>
    <name evidence="5" type="ORF">H9962_09730</name>
</gene>
<dbReference type="SUPFAM" id="SSF54862">
    <property type="entry name" value="4Fe-4S ferredoxins"/>
    <property type="match status" value="1"/>
</dbReference>
<organism evidence="5 6">
    <name type="scientific">Candidatus Mailhella merdigallinarum</name>
    <dbReference type="NCBI Taxonomy" id="2838658"/>
    <lineage>
        <taxon>Bacteria</taxon>
        <taxon>Pseudomonadati</taxon>
        <taxon>Thermodesulfobacteriota</taxon>
        <taxon>Desulfovibrionia</taxon>
        <taxon>Desulfovibrionales</taxon>
        <taxon>Desulfovibrionaceae</taxon>
        <taxon>Mailhella</taxon>
    </lineage>
</organism>
<dbReference type="Pfam" id="PF12838">
    <property type="entry name" value="Fer4_7"/>
    <property type="match status" value="1"/>
</dbReference>
<sequence>MSRIIIDEERCKGCLLCASACPKGLIRPSARINHQGYKAAELPPERMAECVGCASCALVCPDVAIRVWKSGGAA</sequence>